<dbReference type="AlphaFoldDB" id="A0A8R2D2J6"/>
<protein>
    <recommendedName>
        <fullName evidence="1">MADF domain-containing protein</fullName>
    </recommendedName>
</protein>
<evidence type="ECO:0000259" key="1">
    <source>
        <dbReference type="PROSITE" id="PS51029"/>
    </source>
</evidence>
<dbReference type="Pfam" id="PF10545">
    <property type="entry name" value="MADF_DNA_bdg"/>
    <property type="match status" value="1"/>
</dbReference>
<reference evidence="2" key="2">
    <citation type="submission" date="2022-06" db="UniProtKB">
        <authorList>
            <consortium name="EnsemblMetazoa"/>
        </authorList>
    </citation>
    <scope>IDENTIFICATION</scope>
</reference>
<dbReference type="GeneID" id="107882150"/>
<evidence type="ECO:0000313" key="3">
    <source>
        <dbReference type="Proteomes" id="UP000007819"/>
    </source>
</evidence>
<dbReference type="OrthoDB" id="6606983at2759"/>
<feature type="domain" description="MADF" evidence="1">
    <location>
        <begin position="97"/>
        <end position="175"/>
    </location>
</feature>
<dbReference type="RefSeq" id="XP_016658260.1">
    <property type="nucleotide sequence ID" value="XM_016802771.1"/>
</dbReference>
<dbReference type="KEGG" id="api:107882150"/>
<proteinExistence type="predicted"/>
<organism evidence="2 3">
    <name type="scientific">Acyrthosiphon pisum</name>
    <name type="common">Pea aphid</name>
    <dbReference type="NCBI Taxonomy" id="7029"/>
    <lineage>
        <taxon>Eukaryota</taxon>
        <taxon>Metazoa</taxon>
        <taxon>Ecdysozoa</taxon>
        <taxon>Arthropoda</taxon>
        <taxon>Hexapoda</taxon>
        <taxon>Insecta</taxon>
        <taxon>Pterygota</taxon>
        <taxon>Neoptera</taxon>
        <taxon>Paraneoptera</taxon>
        <taxon>Hemiptera</taxon>
        <taxon>Sternorrhyncha</taxon>
        <taxon>Aphidomorpha</taxon>
        <taxon>Aphidoidea</taxon>
        <taxon>Aphididae</taxon>
        <taxon>Macrosiphini</taxon>
        <taxon>Acyrthosiphon</taxon>
    </lineage>
</organism>
<name>A0A8R2D2J6_ACYPI</name>
<reference evidence="3" key="1">
    <citation type="submission" date="2010-06" db="EMBL/GenBank/DDBJ databases">
        <authorList>
            <person name="Jiang H."/>
            <person name="Abraham K."/>
            <person name="Ali S."/>
            <person name="Alsbrooks S.L."/>
            <person name="Anim B.N."/>
            <person name="Anosike U.S."/>
            <person name="Attaway T."/>
            <person name="Bandaranaike D.P."/>
            <person name="Battles P.K."/>
            <person name="Bell S.N."/>
            <person name="Bell A.V."/>
            <person name="Beltran B."/>
            <person name="Bickham C."/>
            <person name="Bustamante Y."/>
            <person name="Caleb T."/>
            <person name="Canada A."/>
            <person name="Cardenas V."/>
            <person name="Carter K."/>
            <person name="Chacko J."/>
            <person name="Chandrabose M.N."/>
            <person name="Chavez D."/>
            <person name="Chavez A."/>
            <person name="Chen L."/>
            <person name="Chu H.-S."/>
            <person name="Claassen K.J."/>
            <person name="Cockrell R."/>
            <person name="Collins M."/>
            <person name="Cooper J.A."/>
            <person name="Cree A."/>
            <person name="Curry S.M."/>
            <person name="Da Y."/>
            <person name="Dao M.D."/>
            <person name="Das B."/>
            <person name="Davila M.-L."/>
            <person name="Davy-Carroll L."/>
            <person name="Denson S."/>
            <person name="Dinh H."/>
            <person name="Ebong V.E."/>
            <person name="Edwards J.R."/>
            <person name="Egan A."/>
            <person name="El-Daye J."/>
            <person name="Escobedo L."/>
            <person name="Fernandez S."/>
            <person name="Fernando P.R."/>
            <person name="Flagg N."/>
            <person name="Forbes L.D."/>
            <person name="Fowler R.G."/>
            <person name="Fu Q."/>
            <person name="Gabisi R.A."/>
            <person name="Ganer J."/>
            <person name="Garbino Pronczuk A."/>
            <person name="Garcia R.M."/>
            <person name="Garner T."/>
            <person name="Garrett T.E."/>
            <person name="Gonzalez D.A."/>
            <person name="Hamid H."/>
            <person name="Hawkins E.S."/>
            <person name="Hirani K."/>
            <person name="Hogues M.E."/>
            <person name="Hollins B."/>
            <person name="Hsiao C.-H."/>
            <person name="Jabil R."/>
            <person name="James M.L."/>
            <person name="Jhangiani S.N."/>
            <person name="Johnson B."/>
            <person name="Johnson Q."/>
            <person name="Joshi V."/>
            <person name="Kalu J.B."/>
            <person name="Kam C."/>
            <person name="Kashfia A."/>
            <person name="Keebler J."/>
            <person name="Kisamo H."/>
            <person name="Kovar C.L."/>
            <person name="Lago L.A."/>
            <person name="Lai C.-Y."/>
            <person name="Laidlaw J."/>
            <person name="Lara F."/>
            <person name="Le T.-K."/>
            <person name="Lee S.L."/>
            <person name="Legall F.H."/>
            <person name="Lemon S.J."/>
            <person name="Lewis L.R."/>
            <person name="Li B."/>
            <person name="Liu Y."/>
            <person name="Liu Y.-S."/>
            <person name="Lopez J."/>
            <person name="Lozado R.J."/>
            <person name="Lu J."/>
            <person name="Madu R.C."/>
            <person name="Maheshwari M."/>
            <person name="Maheshwari R."/>
            <person name="Malloy K."/>
            <person name="Martinez E."/>
            <person name="Mathew T."/>
            <person name="Mercado I.C."/>
            <person name="Mercado C."/>
            <person name="Meyer B."/>
            <person name="Montgomery K."/>
            <person name="Morgan M.B."/>
            <person name="Munidasa M."/>
            <person name="Nazareth L.V."/>
            <person name="Nelson J."/>
            <person name="Ng B.M."/>
            <person name="Nguyen N.B."/>
            <person name="Nguyen P.Q."/>
            <person name="Nguyen T."/>
            <person name="Obregon M."/>
            <person name="Okwuonu G.O."/>
            <person name="Onwere C.G."/>
            <person name="Orozco G."/>
            <person name="Parra A."/>
            <person name="Patel S."/>
            <person name="Patil S."/>
            <person name="Perez A."/>
            <person name="Perez Y."/>
            <person name="Pham C."/>
            <person name="Primus E.L."/>
            <person name="Pu L.-L."/>
            <person name="Puazo M."/>
            <person name="Qin X."/>
            <person name="Quiroz J.B."/>
            <person name="Reese J."/>
            <person name="Richards S."/>
            <person name="Rives C.M."/>
            <person name="Robberts R."/>
            <person name="Ruiz S.J."/>
            <person name="Ruiz M.J."/>
            <person name="Santibanez J."/>
            <person name="Schneider B.W."/>
            <person name="Sisson I."/>
            <person name="Smith M."/>
            <person name="Sodergren E."/>
            <person name="Song X.-Z."/>
            <person name="Song B.B."/>
            <person name="Summersgill H."/>
            <person name="Thelus R."/>
            <person name="Thornton R.D."/>
            <person name="Trejos Z.Y."/>
            <person name="Usmani K."/>
            <person name="Vattathil S."/>
            <person name="Villasana D."/>
            <person name="Walker D.L."/>
            <person name="Wang S."/>
            <person name="Wang K."/>
            <person name="White C.S."/>
            <person name="Williams A.C."/>
            <person name="Williamson J."/>
            <person name="Wilson K."/>
            <person name="Woghiren I.O."/>
            <person name="Woodworth J.R."/>
            <person name="Worley K.C."/>
            <person name="Wright R.A."/>
            <person name="Wu W."/>
            <person name="Young L."/>
            <person name="Zhang L."/>
            <person name="Zhang J."/>
            <person name="Zhu Y."/>
            <person name="Muzny D.M."/>
            <person name="Weinstock G."/>
            <person name="Gibbs R.A."/>
        </authorList>
    </citation>
    <scope>NUCLEOTIDE SEQUENCE [LARGE SCALE GENOMIC DNA]</scope>
    <source>
        <strain evidence="3">LSR1</strain>
    </source>
</reference>
<dbReference type="PROSITE" id="PS51029">
    <property type="entry name" value="MADF"/>
    <property type="match status" value="1"/>
</dbReference>
<dbReference type="InterPro" id="IPR006578">
    <property type="entry name" value="MADF-dom"/>
</dbReference>
<sequence>MDPSKILGMLCRHCSQLIPINDKNHKCLASTGQAMYKFKKIEPKMSSTVSAYPEPSTSKPSLISDFLTEIEREELNVSPSNLSENTSDDDDNEFYSSLIAEVNERNPLWDHRLPLAARYEPIKQNLWNEIYVALNGIYSIDVLKKKWKYLREKFVREKKNLQVVLLEGRGKYGAT</sequence>
<keyword evidence="3" id="KW-1185">Reference proteome</keyword>
<dbReference type="Proteomes" id="UP000007819">
    <property type="component" value="Chromosome A2"/>
</dbReference>
<dbReference type="EnsemblMetazoa" id="XM_016802771.2">
    <property type="protein sequence ID" value="XP_016658260.1"/>
    <property type="gene ID" value="LOC107882150"/>
</dbReference>
<evidence type="ECO:0000313" key="2">
    <source>
        <dbReference type="EnsemblMetazoa" id="XP_016658260.1"/>
    </source>
</evidence>
<accession>A0A8R2D2J6</accession>